<proteinExistence type="inferred from homology"/>
<dbReference type="PANTHER" id="PTHR33620">
    <property type="entry name" value="UREASE ACCESSORY PROTEIN F"/>
    <property type="match status" value="1"/>
</dbReference>
<evidence type="ECO:0008006" key="5">
    <source>
        <dbReference type="Google" id="ProtNLM"/>
    </source>
</evidence>
<dbReference type="HAMAP" id="MF_01385">
    <property type="entry name" value="UreF"/>
    <property type="match status" value="1"/>
</dbReference>
<evidence type="ECO:0000313" key="3">
    <source>
        <dbReference type="EMBL" id="EJN58128.1"/>
    </source>
</evidence>
<keyword evidence="1" id="KW-0996">Nickel insertion</keyword>
<protein>
    <recommendedName>
        <fullName evidence="5">Urease accessory protein UreF</fullName>
    </recommendedName>
</protein>
<evidence type="ECO:0000256" key="1">
    <source>
        <dbReference type="ARBA" id="ARBA00022988"/>
    </source>
</evidence>
<dbReference type="InterPro" id="IPR038277">
    <property type="entry name" value="UreF_sf"/>
</dbReference>
<dbReference type="PATRIC" id="fig|1210908.3.peg.3378"/>
<organism evidence="3 4">
    <name type="scientific">Halogranum salarium B-1</name>
    <dbReference type="NCBI Taxonomy" id="1210908"/>
    <lineage>
        <taxon>Archaea</taxon>
        <taxon>Methanobacteriati</taxon>
        <taxon>Methanobacteriota</taxon>
        <taxon>Stenosarchaea group</taxon>
        <taxon>Halobacteria</taxon>
        <taxon>Halobacteriales</taxon>
        <taxon>Haloferacaceae</taxon>
    </lineage>
</organism>
<sequence>MSDDGGGAVNSNPLATVTAFQLADSFLPVGTYTASYGLEQFVESDVVDDVESLQTVLEDYLTQQIGPCDTVVLARAYDAAAEGDLNGVIRVDRRQESVTLTAEFRESSTKSGGQLLSLMADTESDEFLQTYRERVDDGDTPGNYAAVFGAVAARTEIPRESACLAQGYGFVVGLLGAAQRLMRIGHTDTQRILHEVKPVIVDVVEECAPRPLDDVQSFAPMVDVMSMQHERAERRLFVS</sequence>
<dbReference type="eggNOG" id="arCOG04530">
    <property type="taxonomic scope" value="Archaea"/>
</dbReference>
<name>J2ZYN3_9EURY</name>
<dbReference type="InterPro" id="IPR002639">
    <property type="entry name" value="UreF"/>
</dbReference>
<comment type="caution">
    <text evidence="3">The sequence shown here is derived from an EMBL/GenBank/DDBJ whole genome shotgun (WGS) entry which is preliminary data.</text>
</comment>
<evidence type="ECO:0000313" key="4">
    <source>
        <dbReference type="Proteomes" id="UP000007813"/>
    </source>
</evidence>
<gene>
    <name evidence="3" type="ORF">HSB1_35450</name>
</gene>
<dbReference type="PANTHER" id="PTHR33620:SF1">
    <property type="entry name" value="UREASE ACCESSORY PROTEIN F"/>
    <property type="match status" value="1"/>
</dbReference>
<dbReference type="Gene3D" id="1.10.4190.10">
    <property type="entry name" value="Urease accessory protein UreF"/>
    <property type="match status" value="1"/>
</dbReference>
<dbReference type="GO" id="GO:0016151">
    <property type="term" value="F:nickel cation binding"/>
    <property type="evidence" value="ECO:0007669"/>
    <property type="project" value="InterPro"/>
</dbReference>
<dbReference type="OrthoDB" id="1740at2157"/>
<keyword evidence="2" id="KW-0143">Chaperone</keyword>
<dbReference type="RefSeq" id="WP_009376960.1">
    <property type="nucleotide sequence ID" value="NZ_ALJD01000009.1"/>
</dbReference>
<accession>J2ZYN3</accession>
<evidence type="ECO:0000256" key="2">
    <source>
        <dbReference type="ARBA" id="ARBA00023186"/>
    </source>
</evidence>
<reference evidence="3 4" key="1">
    <citation type="journal article" date="2012" name="J. Bacteriol.">
        <title>Draft Genome Sequence of the Extremely Halophilic Archaeon Halogranum salarium B-1T.</title>
        <authorList>
            <person name="Kim K.K."/>
            <person name="Lee K.C."/>
            <person name="Lee J.S."/>
        </authorList>
    </citation>
    <scope>NUCLEOTIDE SEQUENCE [LARGE SCALE GENOMIC DNA]</scope>
    <source>
        <strain evidence="3 4">B-1</strain>
    </source>
</reference>
<dbReference type="PIRSF" id="PIRSF009467">
    <property type="entry name" value="Ureas_acces_UreF"/>
    <property type="match status" value="1"/>
</dbReference>
<dbReference type="Pfam" id="PF01730">
    <property type="entry name" value="UreF"/>
    <property type="match status" value="1"/>
</dbReference>
<dbReference type="Proteomes" id="UP000007813">
    <property type="component" value="Unassembled WGS sequence"/>
</dbReference>
<dbReference type="AlphaFoldDB" id="J2ZYN3"/>
<dbReference type="EMBL" id="ALJD01000009">
    <property type="protein sequence ID" value="EJN58128.1"/>
    <property type="molecule type" value="Genomic_DNA"/>
</dbReference>